<evidence type="ECO:0000256" key="1">
    <source>
        <dbReference type="SAM" id="MobiDB-lite"/>
    </source>
</evidence>
<protein>
    <submittedName>
        <fullName evidence="2">Unnamed protein product</fullName>
    </submittedName>
</protein>
<proteinExistence type="predicted"/>
<feature type="region of interest" description="Disordered" evidence="1">
    <location>
        <begin position="175"/>
        <end position="229"/>
    </location>
</feature>
<reference evidence="2" key="1">
    <citation type="submission" date="2023-04" db="EMBL/GenBank/DDBJ databases">
        <title>Phytophthora fragariaefolia NBRC 109709.</title>
        <authorList>
            <person name="Ichikawa N."/>
            <person name="Sato H."/>
            <person name="Tonouchi N."/>
        </authorList>
    </citation>
    <scope>NUCLEOTIDE SEQUENCE</scope>
    <source>
        <strain evidence="2">NBRC 109709</strain>
    </source>
</reference>
<accession>A0A9W6TQU0</accession>
<evidence type="ECO:0000313" key="2">
    <source>
        <dbReference type="EMBL" id="GMF17428.1"/>
    </source>
</evidence>
<dbReference type="EMBL" id="BSXT01000092">
    <property type="protein sequence ID" value="GMF17428.1"/>
    <property type="molecule type" value="Genomic_DNA"/>
</dbReference>
<evidence type="ECO:0000313" key="3">
    <source>
        <dbReference type="Proteomes" id="UP001165121"/>
    </source>
</evidence>
<dbReference type="AlphaFoldDB" id="A0A9W6TQU0"/>
<feature type="compositionally biased region" description="Basic and acidic residues" evidence="1">
    <location>
        <begin position="183"/>
        <end position="192"/>
    </location>
</feature>
<keyword evidence="3" id="KW-1185">Reference proteome</keyword>
<organism evidence="2 3">
    <name type="scientific">Phytophthora fragariaefolia</name>
    <dbReference type="NCBI Taxonomy" id="1490495"/>
    <lineage>
        <taxon>Eukaryota</taxon>
        <taxon>Sar</taxon>
        <taxon>Stramenopiles</taxon>
        <taxon>Oomycota</taxon>
        <taxon>Peronosporomycetes</taxon>
        <taxon>Peronosporales</taxon>
        <taxon>Peronosporaceae</taxon>
        <taxon>Phytophthora</taxon>
    </lineage>
</organism>
<comment type="caution">
    <text evidence="2">The sequence shown here is derived from an EMBL/GenBank/DDBJ whole genome shotgun (WGS) entry which is preliminary data.</text>
</comment>
<dbReference type="Proteomes" id="UP001165121">
    <property type="component" value="Unassembled WGS sequence"/>
</dbReference>
<name>A0A9W6TQU0_9STRA</name>
<dbReference type="OrthoDB" id="122837at2759"/>
<sequence length="814" mass="90666">MEVSGCCEDWGSPRSLTMELSADSSEQHSNDGVRERLLLHWLNSLPLTKCLLVEELRDLRFGDVLSEVVQWLQHGTTFQESSEVDPFANRAIAERLRRVVQFAAGECRSVDDEAIYVLNSAECVAQAMEGQTDVICAVLTVLKRLSIQRIQKQCSGKSDKDALYRRCMQENMIQHSLQQPRSPPKEVDEVVKHKQKVKRPPMTRTRTRSTKPSKATLREESVKASRQSAKRLATVKRKVQDRPPFNKVSSTESIIGKKKLSVSNQSGNFHDGIGLRVFGMLDPTVKYLPHGVVGSCAEDTRAKQFCVWVQQTLQVDMPLEHIFAEQKTDKWKLNSPRRVRQVFANGVLLCRIAFAILERYRHQLNLSMTESKLPCFGGLADIADPQTPTGRRDNLALAGAILKVCGISAKAITSFESLQCPGKICPSKALWDSLDEIVSRVKRLARIDNSHDPVQPDASKNHIIESNAGRCTVQKTENIVGTSLTNTPIPQSKTRKSMVVDSSLAGYALLKRNLPYITIEQMNVVNEDNISKALGKLGELPRGQIPPCYLTSSAEQAVLIGDRQVSYGILWHLWQFNCDTSVPGAKAIHKSLTPRGNKAGVNLRRSESSPVHPTPLLLDIPAVTLAGRGKFALKGNQETPIQVKLHESFARRLARGRNYPQDDDDDLFPVPKAPFSSPVNDEACVPEFSGTDKRDFSHNDMDILPARTELCTVDLVPSKPNYDTTVQAPRTDLGPPTPTFDPAMKSEQCNDKDLIELSSTKLSTVQAHTACTFSQECVEDILSWLKSLNIHPPKTSAFHVRLQYREHSSFGDRS</sequence>
<gene>
    <name evidence="2" type="ORF">Pfra01_000121900</name>
</gene>
<feature type="compositionally biased region" description="Basic residues" evidence="1">
    <location>
        <begin position="193"/>
        <end position="211"/>
    </location>
</feature>